<keyword evidence="5" id="KW-0547">Nucleotide-binding</keyword>
<dbReference type="InterPro" id="IPR050173">
    <property type="entry name" value="ABC_transporter_C-like"/>
</dbReference>
<evidence type="ECO:0000256" key="4">
    <source>
        <dbReference type="ARBA" id="ARBA00022692"/>
    </source>
</evidence>
<gene>
    <name evidence="14" type="ORF">M0811_01921</name>
</gene>
<evidence type="ECO:0000313" key="14">
    <source>
        <dbReference type="EMBL" id="KAJ5070940.1"/>
    </source>
</evidence>
<evidence type="ECO:0000256" key="6">
    <source>
        <dbReference type="ARBA" id="ARBA00022840"/>
    </source>
</evidence>
<dbReference type="Pfam" id="PF00005">
    <property type="entry name" value="ABC_tran"/>
    <property type="match status" value="1"/>
</dbReference>
<proteinExistence type="inferred from homology"/>
<dbReference type="GO" id="GO:0016020">
    <property type="term" value="C:membrane"/>
    <property type="evidence" value="ECO:0007669"/>
    <property type="project" value="UniProtKB-SubCell"/>
</dbReference>
<reference evidence="14" key="1">
    <citation type="submission" date="2022-10" db="EMBL/GenBank/DDBJ databases">
        <title>Novel sulphate-reducing endosymbionts in the free-living metamonad Anaeramoeba.</title>
        <authorList>
            <person name="Jerlstrom-Hultqvist J."/>
            <person name="Cepicka I."/>
            <person name="Gallot-Lavallee L."/>
            <person name="Salas-Leiva D."/>
            <person name="Curtis B.A."/>
            <person name="Zahonova K."/>
            <person name="Pipaliya S."/>
            <person name="Dacks J."/>
            <person name="Roger A.J."/>
        </authorList>
    </citation>
    <scope>NUCLEOTIDE SEQUENCE</scope>
    <source>
        <strain evidence="14">BMAN</strain>
    </source>
</reference>
<feature type="transmembrane region" description="Helical" evidence="11">
    <location>
        <begin position="160"/>
        <end position="180"/>
    </location>
</feature>
<evidence type="ECO:0000259" key="12">
    <source>
        <dbReference type="PROSITE" id="PS50893"/>
    </source>
</evidence>
<dbReference type="GO" id="GO:0140359">
    <property type="term" value="F:ABC-type transporter activity"/>
    <property type="evidence" value="ECO:0007669"/>
    <property type="project" value="InterPro"/>
</dbReference>
<feature type="transmembrane region" description="Helical" evidence="11">
    <location>
        <begin position="192"/>
        <end position="224"/>
    </location>
</feature>
<dbReference type="InterPro" id="IPR036640">
    <property type="entry name" value="ABC1_TM_sf"/>
</dbReference>
<feature type="coiled-coil region" evidence="9">
    <location>
        <begin position="677"/>
        <end position="704"/>
    </location>
</feature>
<comment type="subcellular location">
    <subcellularLocation>
        <location evidence="1">Membrane</location>
        <topology evidence="1">Multi-pass membrane protein</topology>
    </subcellularLocation>
</comment>
<dbReference type="PROSITE" id="PS50929">
    <property type="entry name" value="ABC_TM1F"/>
    <property type="match status" value="2"/>
</dbReference>
<evidence type="ECO:0000259" key="13">
    <source>
        <dbReference type="PROSITE" id="PS50929"/>
    </source>
</evidence>
<keyword evidence="6" id="KW-0067">ATP-binding</keyword>
<dbReference type="OrthoDB" id="6500128at2759"/>
<evidence type="ECO:0000256" key="10">
    <source>
        <dbReference type="SAM" id="MobiDB-lite"/>
    </source>
</evidence>
<evidence type="ECO:0000313" key="15">
    <source>
        <dbReference type="Proteomes" id="UP001149090"/>
    </source>
</evidence>
<dbReference type="InterPro" id="IPR003439">
    <property type="entry name" value="ABC_transporter-like_ATP-bd"/>
</dbReference>
<feature type="transmembrane region" description="Helical" evidence="11">
    <location>
        <begin position="803"/>
        <end position="827"/>
    </location>
</feature>
<dbReference type="Gene3D" id="3.40.50.300">
    <property type="entry name" value="P-loop containing nucleotide triphosphate hydrolases"/>
    <property type="match status" value="2"/>
</dbReference>
<keyword evidence="8 11" id="KW-0472">Membrane</keyword>
<evidence type="ECO:0000256" key="1">
    <source>
        <dbReference type="ARBA" id="ARBA00004141"/>
    </source>
</evidence>
<evidence type="ECO:0000256" key="3">
    <source>
        <dbReference type="ARBA" id="ARBA00022448"/>
    </source>
</evidence>
<keyword evidence="15" id="KW-1185">Reference proteome</keyword>
<accession>A0A9Q0LGS3</accession>
<evidence type="ECO:0000256" key="11">
    <source>
        <dbReference type="SAM" id="Phobius"/>
    </source>
</evidence>
<feature type="transmembrane region" description="Helical" evidence="11">
    <location>
        <begin position="104"/>
        <end position="123"/>
    </location>
</feature>
<evidence type="ECO:0000256" key="8">
    <source>
        <dbReference type="ARBA" id="ARBA00023136"/>
    </source>
</evidence>
<feature type="coiled-coil region" evidence="9">
    <location>
        <begin position="1052"/>
        <end position="1079"/>
    </location>
</feature>
<feature type="transmembrane region" description="Helical" evidence="11">
    <location>
        <begin position="1013"/>
        <end position="1034"/>
    </location>
</feature>
<dbReference type="SMART" id="SM00382">
    <property type="entry name" value="AAA"/>
    <property type="match status" value="1"/>
</dbReference>
<feature type="transmembrane region" description="Helical" evidence="11">
    <location>
        <begin position="989"/>
        <end position="1007"/>
    </location>
</feature>
<dbReference type="GO" id="GO:0016887">
    <property type="term" value="F:ATP hydrolysis activity"/>
    <property type="evidence" value="ECO:0007669"/>
    <property type="project" value="InterPro"/>
</dbReference>
<keyword evidence="3" id="KW-0813">Transport</keyword>
<organism evidence="14 15">
    <name type="scientific">Anaeramoeba ignava</name>
    <name type="common">Anaerobic marine amoeba</name>
    <dbReference type="NCBI Taxonomy" id="1746090"/>
    <lineage>
        <taxon>Eukaryota</taxon>
        <taxon>Metamonada</taxon>
        <taxon>Anaeramoebidae</taxon>
        <taxon>Anaeramoeba</taxon>
    </lineage>
</organism>
<feature type="domain" description="ABC transmembrane type-1" evidence="13">
    <location>
        <begin position="764"/>
        <end position="909"/>
    </location>
</feature>
<feature type="domain" description="ABC transporter" evidence="12">
    <location>
        <begin position="472"/>
        <end position="693"/>
    </location>
</feature>
<feature type="transmembrane region" description="Helical" evidence="11">
    <location>
        <begin position="764"/>
        <end position="791"/>
    </location>
</feature>
<feature type="domain" description="ABC transmembrane type-1" evidence="13">
    <location>
        <begin position="178"/>
        <end position="343"/>
    </location>
</feature>
<dbReference type="SUPFAM" id="SSF90123">
    <property type="entry name" value="ABC transporter transmembrane region"/>
    <property type="match status" value="2"/>
</dbReference>
<evidence type="ECO:0000256" key="5">
    <source>
        <dbReference type="ARBA" id="ARBA00022741"/>
    </source>
</evidence>
<evidence type="ECO:0000256" key="2">
    <source>
        <dbReference type="ARBA" id="ARBA00009726"/>
    </source>
</evidence>
<dbReference type="PANTHER" id="PTHR24223:SF456">
    <property type="entry name" value="MULTIDRUG RESISTANCE-ASSOCIATED PROTEIN LETHAL(2)03659"/>
    <property type="match status" value="1"/>
</dbReference>
<dbReference type="PANTHER" id="PTHR24223">
    <property type="entry name" value="ATP-BINDING CASSETTE SUB-FAMILY C"/>
    <property type="match status" value="1"/>
</dbReference>
<dbReference type="Pfam" id="PF00664">
    <property type="entry name" value="ABC_membrane"/>
    <property type="match status" value="1"/>
</dbReference>
<dbReference type="Proteomes" id="UP001149090">
    <property type="component" value="Unassembled WGS sequence"/>
</dbReference>
<feature type="transmembrane region" description="Helical" evidence="11">
    <location>
        <begin position="77"/>
        <end position="98"/>
    </location>
</feature>
<feature type="transmembrane region" description="Helical" evidence="11">
    <location>
        <begin position="320"/>
        <end position="342"/>
    </location>
</feature>
<evidence type="ECO:0000256" key="9">
    <source>
        <dbReference type="SAM" id="Coils"/>
    </source>
</evidence>
<dbReference type="EMBL" id="JAPDFW010000092">
    <property type="protein sequence ID" value="KAJ5070940.1"/>
    <property type="molecule type" value="Genomic_DNA"/>
</dbReference>
<protein>
    <submittedName>
        <fullName evidence="14">Uncharacterized protein</fullName>
    </submittedName>
</protein>
<comment type="similarity">
    <text evidence="2">Belongs to the ABC transporter superfamily. ABCC family. Conjugate transporter (TC 3.A.1.208) subfamily.</text>
</comment>
<dbReference type="InterPro" id="IPR011527">
    <property type="entry name" value="ABC1_TM_dom"/>
</dbReference>
<keyword evidence="4 11" id="KW-0812">Transmembrane</keyword>
<keyword evidence="7 11" id="KW-1133">Transmembrane helix</keyword>
<feature type="region of interest" description="Disordered" evidence="10">
    <location>
        <begin position="399"/>
        <end position="421"/>
    </location>
</feature>
<dbReference type="Gene3D" id="1.20.1560.10">
    <property type="entry name" value="ABC transporter type 1, transmembrane domain"/>
    <property type="match status" value="2"/>
</dbReference>
<keyword evidence="9" id="KW-0175">Coiled coil</keyword>
<dbReference type="PROSITE" id="PS50893">
    <property type="entry name" value="ABC_TRANSPORTER_2"/>
    <property type="match status" value="1"/>
</dbReference>
<evidence type="ECO:0000256" key="7">
    <source>
        <dbReference type="ARBA" id="ARBA00022989"/>
    </source>
</evidence>
<comment type="caution">
    <text evidence="14">The sequence shown here is derived from an EMBL/GenBank/DDBJ whole genome shotgun (WGS) entry which is preliminary data.</text>
</comment>
<sequence length="1325" mass="154384">MLTGSTFSKLGFSWFSNITKIGNETNLFPQTLSTYSPLMFDFKEIKEKVKENLKKKQFIPVTKLISQEHFFSGFLKFCYEVSLYLRYLFIILLINYIVDNKDTIPMKVVIIICLFLFTLIGDLSNEHYIHKTIINGIKLYGTVLVTISEKMFYSKILLEPNFYAVFKQLLLGNYLLSYNYNYNLLWIKPLSAIVALTLIILEIGVFGLVGIGIILIFILLSFLVDTQFYKMNSHSKISHEQMEILKSIISGIREIKINQFENHFIQKIDSLRKEEQKKTKNKLLVGTLSKLISFSSTLIAVAITFILYVKFEDSLTTRKAFGTIILFYLFRQALTKLPEIFIQNRRTSKFLKFLNNFIATPDPILETKKNLTTLSTNLQIFQEDRFNEKEKEKLKDKLQGIEENQNNNNNKDKDKDDSDDDENWIELEDAMDVPFDNDSNIKNEKETKSKEIEKTLFVEESDFDGIYKKLRVQMNNASFKLSKEKEIKNINFQAAETELIGICGSEGSGKKNILLAITGAIHSSVPDTCFINGTSVVISHKPWIRSKTIRENIVISMQNFSENKYQEILSICELNWYLDTLPERDLTFVNQFFKIPQDIKSKIALARALYSGVDIYLFDDYSKMFNYQTRKRIFRNCIQKYLSRKTVIIISNEKKILSKCTRIFMLDQGAIIHEGKFEMMNSSCKEFEKLIQEEENELKKQSHKLVLPYIPDSFEKQKVQEENSQAKTAENDFLDTLANYEPKQVPKLGVYSQYIRYSGGYCNLIFIILLFLISICALYGVYFWIACWITLEFDKSKIFYIGYYILIFGGAILIYFIATLMLTFSSLRASKKIFMRAIKRIVYSPFSFFRSNEIYKITNIFHTNIQSIDNQIIHSIQSFIIAYLQIIALIAAISIVYPWFLIPVFVIALHFFYRRHKNIKTEIQLSNLSLIYQIKTHKSFEEMMKRIYEVRQSHHRDLFVEETLGILEKNLVGLMLKETVKRWNSTRSIISSVIVMLAVPLMILLKANNADPIFAGVAIISSFFISILFQQSFLTHTEINYQISSFSELLEILRLKQEIENSKENINISKEEENQSNNEHFGGNGEIEFNHVDFKLPQRNRNILSDFNFKAKAQDKIAFCGSSLEQSSVFNLIFRLYQIENGKIFIDEKEISSIPLSVLRKNIFYLNSSPTFYIGTLRQNLLSFNDNSRTDEEIWDVLEKLHLKDIVLKFKKKLDQPVNILKTQQIEHQFLFHFARLLLFPKRKIILINEIFDKVIHLENQQLIVDLIQNSLSDSTVLIATNILSVFKQFPEKIVLQAGKSLNYQSIIGKFDHETEISFSLDDDK</sequence>
<dbReference type="SUPFAM" id="SSF52540">
    <property type="entry name" value="P-loop containing nucleoside triphosphate hydrolases"/>
    <property type="match status" value="2"/>
</dbReference>
<dbReference type="GO" id="GO:0005524">
    <property type="term" value="F:ATP binding"/>
    <property type="evidence" value="ECO:0007669"/>
    <property type="project" value="UniProtKB-KW"/>
</dbReference>
<feature type="transmembrane region" description="Helical" evidence="11">
    <location>
        <begin position="283"/>
        <end position="308"/>
    </location>
</feature>
<name>A0A9Q0LGS3_ANAIG</name>
<dbReference type="InterPro" id="IPR027417">
    <property type="entry name" value="P-loop_NTPase"/>
</dbReference>
<dbReference type="InterPro" id="IPR003593">
    <property type="entry name" value="AAA+_ATPase"/>
</dbReference>